<organism evidence="3 5">
    <name type="scientific">Enterococcus silesiacus</name>
    <dbReference type="NCBI Taxonomy" id="332949"/>
    <lineage>
        <taxon>Bacteria</taxon>
        <taxon>Bacillati</taxon>
        <taxon>Bacillota</taxon>
        <taxon>Bacilli</taxon>
        <taxon>Lactobacillales</taxon>
        <taxon>Enterococcaceae</taxon>
        <taxon>Enterococcus</taxon>
    </lineage>
</organism>
<evidence type="ECO:0000313" key="4">
    <source>
        <dbReference type="Proteomes" id="UP000065511"/>
    </source>
</evidence>
<reference evidence="2 4" key="2">
    <citation type="submission" date="2015-12" db="EMBL/GenBank/DDBJ databases">
        <authorList>
            <person name="Lauer A."/>
            <person name="Humrighouse B."/>
            <person name="Loparev V."/>
            <person name="Shewmaker P.L."/>
            <person name="Whitney A.M."/>
            <person name="McLaughlin R.W."/>
        </authorList>
    </citation>
    <scope>NUCLEOTIDE SEQUENCE [LARGE SCALE GENOMIC DNA]</scope>
    <source>
        <strain evidence="2 4">LMG 23085</strain>
    </source>
</reference>
<name>A0A0S3K9L0_9ENTE</name>
<keyword evidence="1" id="KW-0472">Membrane</keyword>
<evidence type="ECO:0000313" key="5">
    <source>
        <dbReference type="Proteomes" id="UP000183039"/>
    </source>
</evidence>
<dbReference type="RefSeq" id="WP_071878542.1">
    <property type="nucleotide sequence ID" value="NZ_JXLC01000021.1"/>
</dbReference>
<dbReference type="AlphaFoldDB" id="A0A0S3K9L0"/>
<keyword evidence="4" id="KW-1185">Reference proteome</keyword>
<evidence type="ECO:0000313" key="2">
    <source>
        <dbReference type="EMBL" id="ALS00963.1"/>
    </source>
</evidence>
<dbReference type="Proteomes" id="UP000183039">
    <property type="component" value="Unassembled WGS sequence"/>
</dbReference>
<feature type="transmembrane region" description="Helical" evidence="1">
    <location>
        <begin position="52"/>
        <end position="78"/>
    </location>
</feature>
<feature type="transmembrane region" description="Helical" evidence="1">
    <location>
        <begin position="90"/>
        <end position="112"/>
    </location>
</feature>
<evidence type="ECO:0000313" key="3">
    <source>
        <dbReference type="EMBL" id="OJG89961.1"/>
    </source>
</evidence>
<accession>A0A0S3K9L0</accession>
<keyword evidence="1" id="KW-0812">Transmembrane</keyword>
<evidence type="ECO:0000256" key="1">
    <source>
        <dbReference type="SAM" id="Phobius"/>
    </source>
</evidence>
<dbReference type="KEGG" id="ess:ATZ33_06140"/>
<dbReference type="EMBL" id="CP013614">
    <property type="protein sequence ID" value="ALS00963.1"/>
    <property type="molecule type" value="Genomic_DNA"/>
</dbReference>
<dbReference type="OrthoDB" id="2186611at2"/>
<gene>
    <name evidence="2" type="ORF">ATZ33_06140</name>
    <name evidence="3" type="ORF">RV15_GL001527</name>
</gene>
<dbReference type="Proteomes" id="UP000065511">
    <property type="component" value="Chromosome"/>
</dbReference>
<dbReference type="EMBL" id="JXLC01000021">
    <property type="protein sequence ID" value="OJG89961.1"/>
    <property type="molecule type" value="Genomic_DNA"/>
</dbReference>
<reference evidence="3 5" key="1">
    <citation type="submission" date="2014-12" db="EMBL/GenBank/DDBJ databases">
        <title>Draft genome sequences of 29 type strains of Enterococci.</title>
        <authorList>
            <person name="Zhong Z."/>
            <person name="Sun Z."/>
            <person name="Liu W."/>
            <person name="Zhang W."/>
            <person name="Zhang H."/>
        </authorList>
    </citation>
    <scope>NUCLEOTIDE SEQUENCE [LARGE SCALE GENOMIC DNA]</scope>
    <source>
        <strain evidence="3 5">DSM 22801</strain>
    </source>
</reference>
<sequence length="121" mass="13956">MNNREQQKKFAEQSTINNSTFDVLNTNQTRYSSGQGKEVLPTDREESRISNYYFLTGVIYVTGFLFGIGLFCLVVLLGEKIVSSAFYDSTAFLVYVLLFCVIMSYLWVFIGLKLAKKYRRK</sequence>
<proteinExistence type="predicted"/>
<keyword evidence="1" id="KW-1133">Transmembrane helix</keyword>
<protein>
    <submittedName>
        <fullName evidence="3">Uncharacterized protein</fullName>
    </submittedName>
</protein>